<evidence type="ECO:0000259" key="2">
    <source>
        <dbReference type="Pfam" id="PF03281"/>
    </source>
</evidence>
<keyword evidence="5" id="KW-1185">Reference proteome</keyword>
<dbReference type="OrthoDB" id="6054423at2759"/>
<dbReference type="InterPro" id="IPR046903">
    <property type="entry name" value="Mab-21-like_nuc_Trfase"/>
</dbReference>
<feature type="domain" description="Mab-21-like nucleotidyltransferase" evidence="2">
    <location>
        <begin position="198"/>
        <end position="268"/>
    </location>
</feature>
<dbReference type="InterPro" id="IPR046906">
    <property type="entry name" value="Mab-21_HhH/H2TH-like"/>
</dbReference>
<protein>
    <recommendedName>
        <fullName evidence="6">Mab-21-like nucleotidyltransferase domain-containing protein</fullName>
    </recommendedName>
</protein>
<name>A0A9D3Y917_DREPO</name>
<dbReference type="AlphaFoldDB" id="A0A9D3Y917"/>
<feature type="domain" description="Mab-21-like HhH/H2TH-like" evidence="3">
    <location>
        <begin position="280"/>
        <end position="360"/>
    </location>
</feature>
<proteinExistence type="inferred from homology"/>
<dbReference type="InterPro" id="IPR024810">
    <property type="entry name" value="MAB21L/cGLR"/>
</dbReference>
<dbReference type="Pfam" id="PF03281">
    <property type="entry name" value="Mab-21"/>
    <property type="match status" value="1"/>
</dbReference>
<evidence type="ECO:0000256" key="1">
    <source>
        <dbReference type="ARBA" id="ARBA00008307"/>
    </source>
</evidence>
<dbReference type="EMBL" id="JAIWYP010000016">
    <property type="protein sequence ID" value="KAH3694065.1"/>
    <property type="molecule type" value="Genomic_DNA"/>
</dbReference>
<dbReference type="Proteomes" id="UP000828390">
    <property type="component" value="Unassembled WGS sequence"/>
</dbReference>
<gene>
    <name evidence="4" type="ORF">DPMN_081504</name>
</gene>
<evidence type="ECO:0000313" key="4">
    <source>
        <dbReference type="EMBL" id="KAH3694065.1"/>
    </source>
</evidence>
<evidence type="ECO:0008006" key="6">
    <source>
        <dbReference type="Google" id="ProtNLM"/>
    </source>
</evidence>
<organism evidence="4 5">
    <name type="scientific">Dreissena polymorpha</name>
    <name type="common">Zebra mussel</name>
    <name type="synonym">Mytilus polymorpha</name>
    <dbReference type="NCBI Taxonomy" id="45954"/>
    <lineage>
        <taxon>Eukaryota</taxon>
        <taxon>Metazoa</taxon>
        <taxon>Spiralia</taxon>
        <taxon>Lophotrochozoa</taxon>
        <taxon>Mollusca</taxon>
        <taxon>Bivalvia</taxon>
        <taxon>Autobranchia</taxon>
        <taxon>Heteroconchia</taxon>
        <taxon>Euheterodonta</taxon>
        <taxon>Imparidentia</taxon>
        <taxon>Neoheterodontei</taxon>
        <taxon>Myida</taxon>
        <taxon>Dreissenoidea</taxon>
        <taxon>Dreissenidae</taxon>
        <taxon>Dreissena</taxon>
    </lineage>
</organism>
<evidence type="ECO:0000313" key="5">
    <source>
        <dbReference type="Proteomes" id="UP000828390"/>
    </source>
</evidence>
<dbReference type="PANTHER" id="PTHR10656:SF69">
    <property type="entry name" value="MAB-21-LIKE HHH_H2TH-LIKE DOMAIN-CONTAINING PROTEIN"/>
    <property type="match status" value="1"/>
</dbReference>
<accession>A0A9D3Y917</accession>
<dbReference type="Pfam" id="PF20266">
    <property type="entry name" value="Mab-21_C"/>
    <property type="match status" value="1"/>
</dbReference>
<comment type="caution">
    <text evidence="4">The sequence shown here is derived from an EMBL/GenBank/DDBJ whole genome shotgun (WGS) entry which is preliminary data.</text>
</comment>
<evidence type="ECO:0000259" key="3">
    <source>
        <dbReference type="Pfam" id="PF20266"/>
    </source>
</evidence>
<sequence>MAERGIRCKELDTGCIILYSRQSQNHVESLSVEICSIMTRLGYGEDIRRLRVEMFRENDRLVNALQSNLTRITAGSKAEGLTCFLESDMDTLYVLNGFLCVEAGFNLQTIPDDIDVFRMDTRVHVYPGHCRLLQERLTHRGIDVIQNALCVNGYGDVLLSSSLFLDEWLTFSRSLAKPRRVQHELAGPSIPSCREGVFETDMVFSLRCHCPNILKRWAARPRYWPPPVIVQKVVSLGAYLTPVGFKGSENRNIEWRICFNTGETELVNNLNGTQVKVYVMLKMILKNILKPIKKEITSYVIKNIVLWQAESNHHSMFQERSFFHWLHDGLRQLRTAIEKQHLPYYIIPNRNLMEACGLHKNQQRKWIEDITNMMAEGPRVILRLEKIRMAIVASPEPMVWFSTRRTELEILFLVRLNRVAQCMDENGKVDESDCILKAMMRRKIEIAIELEQRMSMEGRSGNHMPLFKRILM</sequence>
<comment type="similarity">
    <text evidence="1">Belongs to the mab-21 family.</text>
</comment>
<reference evidence="4" key="1">
    <citation type="journal article" date="2019" name="bioRxiv">
        <title>The Genome of the Zebra Mussel, Dreissena polymorpha: A Resource for Invasive Species Research.</title>
        <authorList>
            <person name="McCartney M.A."/>
            <person name="Auch B."/>
            <person name="Kono T."/>
            <person name="Mallez S."/>
            <person name="Zhang Y."/>
            <person name="Obille A."/>
            <person name="Becker A."/>
            <person name="Abrahante J.E."/>
            <person name="Garbe J."/>
            <person name="Badalamenti J.P."/>
            <person name="Herman A."/>
            <person name="Mangelson H."/>
            <person name="Liachko I."/>
            <person name="Sullivan S."/>
            <person name="Sone E.D."/>
            <person name="Koren S."/>
            <person name="Silverstein K.A.T."/>
            <person name="Beckman K.B."/>
            <person name="Gohl D.M."/>
        </authorList>
    </citation>
    <scope>NUCLEOTIDE SEQUENCE</scope>
    <source>
        <strain evidence="4">Duluth1</strain>
        <tissue evidence="4">Whole animal</tissue>
    </source>
</reference>
<dbReference type="Gene3D" id="1.10.1410.40">
    <property type="match status" value="1"/>
</dbReference>
<dbReference type="SMART" id="SM01265">
    <property type="entry name" value="Mab-21"/>
    <property type="match status" value="1"/>
</dbReference>
<dbReference type="PANTHER" id="PTHR10656">
    <property type="entry name" value="CELL FATE DETERMINING PROTEIN MAB21-RELATED"/>
    <property type="match status" value="1"/>
</dbReference>
<reference evidence="4" key="2">
    <citation type="submission" date="2020-11" db="EMBL/GenBank/DDBJ databases">
        <authorList>
            <person name="McCartney M.A."/>
            <person name="Auch B."/>
            <person name="Kono T."/>
            <person name="Mallez S."/>
            <person name="Becker A."/>
            <person name="Gohl D.M."/>
            <person name="Silverstein K.A.T."/>
            <person name="Koren S."/>
            <person name="Bechman K.B."/>
            <person name="Herman A."/>
            <person name="Abrahante J.E."/>
            <person name="Garbe J."/>
        </authorList>
    </citation>
    <scope>NUCLEOTIDE SEQUENCE</scope>
    <source>
        <strain evidence="4">Duluth1</strain>
        <tissue evidence="4">Whole animal</tissue>
    </source>
</reference>